<evidence type="ECO:0000259" key="2">
    <source>
        <dbReference type="PROSITE" id="PS50894"/>
    </source>
</evidence>
<organism evidence="3 4">
    <name type="scientific">Gloeomargarita lithophora Alchichica-D10</name>
    <dbReference type="NCBI Taxonomy" id="1188229"/>
    <lineage>
        <taxon>Bacteria</taxon>
        <taxon>Bacillati</taxon>
        <taxon>Cyanobacteriota</taxon>
        <taxon>Cyanophyceae</taxon>
        <taxon>Gloeomargaritales</taxon>
        <taxon>Gloeomargaritaceae</taxon>
        <taxon>Gloeomargarita</taxon>
    </lineage>
</organism>
<keyword evidence="1" id="KW-0597">Phosphoprotein</keyword>
<dbReference type="GO" id="GO:0000160">
    <property type="term" value="P:phosphorelay signal transduction system"/>
    <property type="evidence" value="ECO:0007669"/>
    <property type="project" value="InterPro"/>
</dbReference>
<dbReference type="RefSeq" id="WP_084111489.1">
    <property type="nucleotide sequence ID" value="NZ_CP017675.1"/>
</dbReference>
<evidence type="ECO:0000313" key="3">
    <source>
        <dbReference type="EMBL" id="APB33343.1"/>
    </source>
</evidence>
<dbReference type="KEGG" id="glt:GlitD10_1023"/>
<dbReference type="InterPro" id="IPR051315">
    <property type="entry name" value="Bact_Chemotaxis_CheA"/>
</dbReference>
<dbReference type="AlphaFoldDB" id="A0A1J0ABQ0"/>
<keyword evidence="4" id="KW-1185">Reference proteome</keyword>
<dbReference type="SMART" id="SM00073">
    <property type="entry name" value="HPT"/>
    <property type="match status" value="1"/>
</dbReference>
<dbReference type="PROSITE" id="PS50894">
    <property type="entry name" value="HPT"/>
    <property type="match status" value="1"/>
</dbReference>
<proteinExistence type="predicted"/>
<dbReference type="SUPFAM" id="SSF47226">
    <property type="entry name" value="Histidine-containing phosphotransfer domain, HPT domain"/>
    <property type="match status" value="1"/>
</dbReference>
<sequence>MLPEQQQKILVYFIEEAKEHLQTLEQGLMNLQTNSQDNEMVNEMFRAAHSIKGGAAMLGYDSIRRTAHRLEDCLKVVKDQPGTAIDQESEDLFLRGFETLEELVGHLEQGNLTDDIGQTAFQQAEPVFGLLHQRLTGEMVAVESKPAVAANFSAQVLQVLRQMLELIKQGATPERTQQVAALCGRLGTLAPGVTTWQTLTQTAQKAVANPRAPLAKLAGLLLNELKQASELIQQGKAQMVVPSPTLCSLAGVDAATVAPTVAAPAAPPKQITIPVEPREAAKLLITHFEPAQLTALAKLLVQALKRPA</sequence>
<reference evidence="3 4" key="1">
    <citation type="submission" date="2016-10" db="EMBL/GenBank/DDBJ databases">
        <title>Description of Gloeomargarita lithophora gen. nov., sp. nov., a thylakoid-bearing basal-branching cyanobacterium with intracellular carbonates, and proposal for Gloeomargaritales ord. nov.</title>
        <authorList>
            <person name="Moreira D."/>
            <person name="Tavera R."/>
            <person name="Benzerara K."/>
            <person name="Skouri-Panet F."/>
            <person name="Couradeau E."/>
            <person name="Gerard E."/>
            <person name="Loussert C."/>
            <person name="Novelo E."/>
            <person name="Zivanovic Y."/>
            <person name="Lopez-Garcia P."/>
        </authorList>
    </citation>
    <scope>NUCLEOTIDE SEQUENCE [LARGE SCALE GENOMIC DNA]</scope>
    <source>
        <strain evidence="3 4">D10</strain>
    </source>
</reference>
<feature type="domain" description="HPt" evidence="2">
    <location>
        <begin position="2"/>
        <end position="110"/>
    </location>
</feature>
<evidence type="ECO:0000313" key="4">
    <source>
        <dbReference type="Proteomes" id="UP000180235"/>
    </source>
</evidence>
<dbReference type="STRING" id="1188229.GlitD10_1023"/>
<dbReference type="EMBL" id="CP017675">
    <property type="protein sequence ID" value="APB33343.1"/>
    <property type="molecule type" value="Genomic_DNA"/>
</dbReference>
<dbReference type="Proteomes" id="UP000180235">
    <property type="component" value="Chromosome"/>
</dbReference>
<name>A0A1J0ABQ0_9CYAN</name>
<dbReference type="OrthoDB" id="2079555at2"/>
<evidence type="ECO:0000256" key="1">
    <source>
        <dbReference type="PROSITE-ProRule" id="PRU00110"/>
    </source>
</evidence>
<feature type="modified residue" description="Phosphohistidine" evidence="1">
    <location>
        <position position="49"/>
    </location>
</feature>
<gene>
    <name evidence="3" type="ORF">GlitD10_1023</name>
</gene>
<dbReference type="PANTHER" id="PTHR43395:SF1">
    <property type="entry name" value="CHEMOTAXIS PROTEIN CHEA"/>
    <property type="match status" value="1"/>
</dbReference>
<dbReference type="InterPro" id="IPR036641">
    <property type="entry name" value="HPT_dom_sf"/>
</dbReference>
<accession>A0A1J0ABQ0</accession>
<dbReference type="InterPro" id="IPR008207">
    <property type="entry name" value="Sig_transdc_His_kin_Hpt_dom"/>
</dbReference>
<dbReference type="CDD" id="cd00088">
    <property type="entry name" value="HPT"/>
    <property type="match status" value="1"/>
</dbReference>
<dbReference type="Pfam" id="PF01627">
    <property type="entry name" value="Hpt"/>
    <property type="match status" value="1"/>
</dbReference>
<dbReference type="PANTHER" id="PTHR43395">
    <property type="entry name" value="SENSOR HISTIDINE KINASE CHEA"/>
    <property type="match status" value="1"/>
</dbReference>
<protein>
    <submittedName>
        <fullName evidence="3">Hpt domain protein</fullName>
    </submittedName>
</protein>
<dbReference type="Gene3D" id="1.20.120.160">
    <property type="entry name" value="HPT domain"/>
    <property type="match status" value="1"/>
</dbReference>